<dbReference type="RefSeq" id="WP_231012110.1">
    <property type="nucleotide sequence ID" value="NZ_BAAAEW010000011.1"/>
</dbReference>
<dbReference type="InterPro" id="IPR013976">
    <property type="entry name" value="HDOD"/>
</dbReference>
<dbReference type="NCBIfam" id="TIGR00277">
    <property type="entry name" value="HDIG"/>
    <property type="match status" value="1"/>
</dbReference>
<dbReference type="SUPFAM" id="SSF109604">
    <property type="entry name" value="HD-domain/PDEase-like"/>
    <property type="match status" value="1"/>
</dbReference>
<evidence type="ECO:0000313" key="2">
    <source>
        <dbReference type="EMBL" id="GAA0749891.1"/>
    </source>
</evidence>
<dbReference type="EMBL" id="BAAAEW010000011">
    <property type="protein sequence ID" value="GAA0749891.1"/>
    <property type="molecule type" value="Genomic_DNA"/>
</dbReference>
<feature type="domain" description="HDOD" evidence="1">
    <location>
        <begin position="19"/>
        <end position="214"/>
    </location>
</feature>
<organism evidence="2 3">
    <name type="scientific">Ideonella azotifigens</name>
    <dbReference type="NCBI Taxonomy" id="513160"/>
    <lineage>
        <taxon>Bacteria</taxon>
        <taxon>Pseudomonadati</taxon>
        <taxon>Pseudomonadota</taxon>
        <taxon>Betaproteobacteria</taxon>
        <taxon>Burkholderiales</taxon>
        <taxon>Sphaerotilaceae</taxon>
        <taxon>Ideonella</taxon>
    </lineage>
</organism>
<reference evidence="2 3" key="1">
    <citation type="journal article" date="2019" name="Int. J. Syst. Evol. Microbiol.">
        <title>The Global Catalogue of Microorganisms (GCM) 10K type strain sequencing project: providing services to taxonomists for standard genome sequencing and annotation.</title>
        <authorList>
            <consortium name="The Broad Institute Genomics Platform"/>
            <consortium name="The Broad Institute Genome Sequencing Center for Infectious Disease"/>
            <person name="Wu L."/>
            <person name="Ma J."/>
        </authorList>
    </citation>
    <scope>NUCLEOTIDE SEQUENCE [LARGE SCALE GENOMIC DNA]</scope>
    <source>
        <strain evidence="2 3">JCM 15503</strain>
    </source>
</reference>
<keyword evidence="3" id="KW-1185">Reference proteome</keyword>
<dbReference type="InterPro" id="IPR006675">
    <property type="entry name" value="HDIG_dom"/>
</dbReference>
<gene>
    <name evidence="2" type="ORF">GCM10009107_20960</name>
</gene>
<sequence>MTPDPQSFAARLDGRIAKLPPLPEALRAVWQALDKENLSITQCVRLIEQDSVLAGRTLRMANSAFYGLAGRVARIGDAVNLLGLRAMGSMLAAVSIGDALKPAAAPAGWSLRGYTRHAVAAAVAARALAPRLGVDAEQAFLAGLMHDIGQLVLVSQFATEAAAVRAHAQAGDLPSHLAEQAVLGLDHAEIGARLARHWRFPALISEAMANHHQPGGALMDGVDGVADLTVLIHVGDAMAHALDLADEPDEAVPPLDAAAWLKLRLDEPAALALLARIEAEARAMSEALGS</sequence>
<comment type="caution">
    <text evidence="2">The sequence shown here is derived from an EMBL/GenBank/DDBJ whole genome shotgun (WGS) entry which is preliminary data.</text>
</comment>
<evidence type="ECO:0000259" key="1">
    <source>
        <dbReference type="PROSITE" id="PS51833"/>
    </source>
</evidence>
<proteinExistence type="predicted"/>
<dbReference type="PROSITE" id="PS51833">
    <property type="entry name" value="HDOD"/>
    <property type="match status" value="1"/>
</dbReference>
<name>A0ABN1JZ17_9BURK</name>
<dbReference type="InterPro" id="IPR052340">
    <property type="entry name" value="RNase_Y/CdgJ"/>
</dbReference>
<evidence type="ECO:0000313" key="3">
    <source>
        <dbReference type="Proteomes" id="UP001500279"/>
    </source>
</evidence>
<dbReference type="Pfam" id="PF08668">
    <property type="entry name" value="HDOD"/>
    <property type="match status" value="1"/>
</dbReference>
<dbReference type="Proteomes" id="UP001500279">
    <property type="component" value="Unassembled WGS sequence"/>
</dbReference>
<dbReference type="Gene3D" id="1.10.3210.10">
    <property type="entry name" value="Hypothetical protein af1432"/>
    <property type="match status" value="1"/>
</dbReference>
<accession>A0ABN1JZ17</accession>
<dbReference type="PANTHER" id="PTHR33525">
    <property type="match status" value="1"/>
</dbReference>
<protein>
    <recommendedName>
        <fullName evidence="1">HDOD domain-containing protein</fullName>
    </recommendedName>
</protein>
<dbReference type="PANTHER" id="PTHR33525:SF3">
    <property type="entry name" value="RIBONUCLEASE Y"/>
    <property type="match status" value="1"/>
</dbReference>